<proteinExistence type="predicted"/>
<gene>
    <name evidence="1" type="ORF">LCGC14_2045260</name>
</gene>
<comment type="caution">
    <text evidence="1">The sequence shown here is derived from an EMBL/GenBank/DDBJ whole genome shotgun (WGS) entry which is preliminary data.</text>
</comment>
<sequence>MTQRLTGRKAPVGESAGRSFEFSIDADVAGKIPAKYDKFLKGKTIYLAGTMKVQRRRGGAAKGHPFVLITHKGNPHVVYFRPRGGDPMGDAESFNVALAVAKDKAKDLLLIGGDFNNQPFSAYERAAD</sequence>
<dbReference type="EMBL" id="LAZR01024060">
    <property type="protein sequence ID" value="KKL76402.1"/>
    <property type="molecule type" value="Genomic_DNA"/>
</dbReference>
<accession>A0A0F9HML8</accession>
<protein>
    <submittedName>
        <fullName evidence="1">Uncharacterized protein</fullName>
    </submittedName>
</protein>
<evidence type="ECO:0000313" key="1">
    <source>
        <dbReference type="EMBL" id="KKL76402.1"/>
    </source>
</evidence>
<dbReference type="AlphaFoldDB" id="A0A0F9HML8"/>
<organism evidence="1">
    <name type="scientific">marine sediment metagenome</name>
    <dbReference type="NCBI Taxonomy" id="412755"/>
    <lineage>
        <taxon>unclassified sequences</taxon>
        <taxon>metagenomes</taxon>
        <taxon>ecological metagenomes</taxon>
    </lineage>
</organism>
<reference evidence="1" key="1">
    <citation type="journal article" date="2015" name="Nature">
        <title>Complex archaea that bridge the gap between prokaryotes and eukaryotes.</title>
        <authorList>
            <person name="Spang A."/>
            <person name="Saw J.H."/>
            <person name="Jorgensen S.L."/>
            <person name="Zaremba-Niedzwiedzka K."/>
            <person name="Martijn J."/>
            <person name="Lind A.E."/>
            <person name="van Eijk R."/>
            <person name="Schleper C."/>
            <person name="Guy L."/>
            <person name="Ettema T.J."/>
        </authorList>
    </citation>
    <scope>NUCLEOTIDE SEQUENCE</scope>
</reference>
<name>A0A0F9HML8_9ZZZZ</name>